<dbReference type="SMART" id="SM00186">
    <property type="entry name" value="FBG"/>
    <property type="match status" value="1"/>
</dbReference>
<feature type="signal peptide" evidence="3">
    <location>
        <begin position="1"/>
        <end position="20"/>
    </location>
</feature>
<dbReference type="KEGG" id="dvi:6624401"/>
<dbReference type="HOGENOM" id="CLU_038628_1_1_1"/>
<dbReference type="PANTHER" id="PTHR19143:SF327">
    <property type="entry name" value="FI21813P1-RELATED"/>
    <property type="match status" value="1"/>
</dbReference>
<dbReference type="EMBL" id="CH940647">
    <property type="protein sequence ID" value="EDW70904.2"/>
    <property type="molecule type" value="Genomic_DNA"/>
</dbReference>
<protein>
    <recommendedName>
        <fullName evidence="4">Fibrinogen C-terminal domain-containing protein</fullName>
    </recommendedName>
</protein>
<feature type="coiled-coil region" evidence="2">
    <location>
        <begin position="51"/>
        <end position="155"/>
    </location>
</feature>
<name>B4LC76_DROVI</name>
<dbReference type="PROSITE" id="PS00514">
    <property type="entry name" value="FIBRINOGEN_C_1"/>
    <property type="match status" value="1"/>
</dbReference>
<dbReference type="SMR" id="B4LC76"/>
<dbReference type="AlphaFoldDB" id="B4LC76"/>
<dbReference type="STRING" id="7244.B4LC76"/>
<dbReference type="InterPro" id="IPR014716">
    <property type="entry name" value="Fibrinogen_a/b/g_C_1"/>
</dbReference>
<dbReference type="InterPro" id="IPR036056">
    <property type="entry name" value="Fibrinogen-like_C"/>
</dbReference>
<sequence>MFKYILFLSLILILAEGAEANENESCVAARKAEEECGEHTYKAIRPLLKYIHQMKTEIESNNNKMEGKDREIKQLQEKLNQHNEFVIEALKELTKNVLSIKEEMGKPTSNALKVQDLEEQLEKQKKSIDQKDQQISEIKNEINNLTNKLKNYEDKPGGCTPFGDAPGIHKIITKDSFDALCDSATAGPGWTVIQQRINGKEDFFRNWATYRNGFGAFDGDFFLGLEKIHRLTSAQPHELYIHIERFDGIIKYFRYKQFAIAGEEDQYRLITLGKVEGNGTEEFLHFHRNMKFSTFDRDNDAWSGHCASKDKFCGGWWYNNCTGSNLNGKYYDHEVERRDAIFWDGFVSLKKVKMLIRPKSY</sequence>
<dbReference type="PANTHER" id="PTHR19143">
    <property type="entry name" value="FIBRINOGEN/TENASCIN/ANGIOPOEITIN"/>
    <property type="match status" value="1"/>
</dbReference>
<keyword evidence="2" id="KW-0175">Coiled coil</keyword>
<accession>B4LC76</accession>
<evidence type="ECO:0000259" key="4">
    <source>
        <dbReference type="PROSITE" id="PS51406"/>
    </source>
</evidence>
<feature type="domain" description="Fibrinogen C-terminal" evidence="4">
    <location>
        <begin position="150"/>
        <end position="360"/>
    </location>
</feature>
<dbReference type="InterPro" id="IPR020837">
    <property type="entry name" value="Fibrinogen_CS"/>
</dbReference>
<evidence type="ECO:0000256" key="1">
    <source>
        <dbReference type="ARBA" id="ARBA00023157"/>
    </source>
</evidence>
<organism evidence="5 6">
    <name type="scientific">Drosophila virilis</name>
    <name type="common">Fruit fly</name>
    <dbReference type="NCBI Taxonomy" id="7244"/>
    <lineage>
        <taxon>Eukaryota</taxon>
        <taxon>Metazoa</taxon>
        <taxon>Ecdysozoa</taxon>
        <taxon>Arthropoda</taxon>
        <taxon>Hexapoda</taxon>
        <taxon>Insecta</taxon>
        <taxon>Pterygota</taxon>
        <taxon>Neoptera</taxon>
        <taxon>Endopterygota</taxon>
        <taxon>Diptera</taxon>
        <taxon>Brachycera</taxon>
        <taxon>Muscomorpha</taxon>
        <taxon>Ephydroidea</taxon>
        <taxon>Drosophilidae</taxon>
        <taxon>Drosophila</taxon>
    </lineage>
</organism>
<dbReference type="InterPro" id="IPR002181">
    <property type="entry name" value="Fibrinogen_a/b/g_C_dom"/>
</dbReference>
<evidence type="ECO:0000256" key="2">
    <source>
        <dbReference type="SAM" id="Coils"/>
    </source>
</evidence>
<dbReference type="InterPro" id="IPR050373">
    <property type="entry name" value="Fibrinogen_C-term_domain"/>
</dbReference>
<proteinExistence type="predicted"/>
<dbReference type="eggNOG" id="KOG2579">
    <property type="taxonomic scope" value="Eukaryota"/>
</dbReference>
<dbReference type="Pfam" id="PF00147">
    <property type="entry name" value="Fibrinogen_C"/>
    <property type="match status" value="1"/>
</dbReference>
<dbReference type="GO" id="GO:0005615">
    <property type="term" value="C:extracellular space"/>
    <property type="evidence" value="ECO:0007669"/>
    <property type="project" value="TreeGrafter"/>
</dbReference>
<keyword evidence="1" id="KW-1015">Disulfide bond</keyword>
<dbReference type="Proteomes" id="UP000008792">
    <property type="component" value="Unassembled WGS sequence"/>
</dbReference>
<keyword evidence="6" id="KW-1185">Reference proteome</keyword>
<dbReference type="PROSITE" id="PS51406">
    <property type="entry name" value="FIBRINOGEN_C_2"/>
    <property type="match status" value="1"/>
</dbReference>
<evidence type="ECO:0000313" key="6">
    <source>
        <dbReference type="Proteomes" id="UP000008792"/>
    </source>
</evidence>
<gene>
    <name evidence="5" type="primary">Dvir\GJ11288</name>
    <name evidence="5" type="ORF">Dvir_GJ11288</name>
</gene>
<evidence type="ECO:0000313" key="5">
    <source>
        <dbReference type="EMBL" id="EDW70904.2"/>
    </source>
</evidence>
<keyword evidence="3" id="KW-0732">Signal</keyword>
<evidence type="ECO:0000256" key="3">
    <source>
        <dbReference type="SAM" id="SignalP"/>
    </source>
</evidence>
<dbReference type="InParanoid" id="B4LC76"/>
<dbReference type="OrthoDB" id="7871885at2759"/>
<reference evidence="5 6" key="1">
    <citation type="journal article" date="2007" name="Nature">
        <title>Evolution of genes and genomes on the Drosophila phylogeny.</title>
        <authorList>
            <consortium name="Drosophila 12 Genomes Consortium"/>
            <person name="Clark A.G."/>
            <person name="Eisen M.B."/>
            <person name="Smith D.R."/>
            <person name="Bergman C.M."/>
            <person name="Oliver B."/>
            <person name="Markow T.A."/>
            <person name="Kaufman T.C."/>
            <person name="Kellis M."/>
            <person name="Gelbart W."/>
            <person name="Iyer V.N."/>
            <person name="Pollard D.A."/>
            <person name="Sackton T.B."/>
            <person name="Larracuente A.M."/>
            <person name="Singh N.D."/>
            <person name="Abad J.P."/>
            <person name="Abt D.N."/>
            <person name="Adryan B."/>
            <person name="Aguade M."/>
            <person name="Akashi H."/>
            <person name="Anderson W.W."/>
            <person name="Aquadro C.F."/>
            <person name="Ardell D.H."/>
            <person name="Arguello R."/>
            <person name="Artieri C.G."/>
            <person name="Barbash D.A."/>
            <person name="Barker D."/>
            <person name="Barsanti P."/>
            <person name="Batterham P."/>
            <person name="Batzoglou S."/>
            <person name="Begun D."/>
            <person name="Bhutkar A."/>
            <person name="Blanco E."/>
            <person name="Bosak S.A."/>
            <person name="Bradley R.K."/>
            <person name="Brand A.D."/>
            <person name="Brent M.R."/>
            <person name="Brooks A.N."/>
            <person name="Brown R.H."/>
            <person name="Butlin R.K."/>
            <person name="Caggese C."/>
            <person name="Calvi B.R."/>
            <person name="Bernardo de Carvalho A."/>
            <person name="Caspi A."/>
            <person name="Castrezana S."/>
            <person name="Celniker S.E."/>
            <person name="Chang J.L."/>
            <person name="Chapple C."/>
            <person name="Chatterji S."/>
            <person name="Chinwalla A."/>
            <person name="Civetta A."/>
            <person name="Clifton S.W."/>
            <person name="Comeron J.M."/>
            <person name="Costello J.C."/>
            <person name="Coyne J.A."/>
            <person name="Daub J."/>
            <person name="David R.G."/>
            <person name="Delcher A.L."/>
            <person name="Delehaunty K."/>
            <person name="Do C.B."/>
            <person name="Ebling H."/>
            <person name="Edwards K."/>
            <person name="Eickbush T."/>
            <person name="Evans J.D."/>
            <person name="Filipski A."/>
            <person name="Findeiss S."/>
            <person name="Freyhult E."/>
            <person name="Fulton L."/>
            <person name="Fulton R."/>
            <person name="Garcia A.C."/>
            <person name="Gardiner A."/>
            <person name="Garfield D.A."/>
            <person name="Garvin B.E."/>
            <person name="Gibson G."/>
            <person name="Gilbert D."/>
            <person name="Gnerre S."/>
            <person name="Godfrey J."/>
            <person name="Good R."/>
            <person name="Gotea V."/>
            <person name="Gravely B."/>
            <person name="Greenberg A.J."/>
            <person name="Griffiths-Jones S."/>
            <person name="Gross S."/>
            <person name="Guigo R."/>
            <person name="Gustafson E.A."/>
            <person name="Haerty W."/>
            <person name="Hahn M.W."/>
            <person name="Halligan D.L."/>
            <person name="Halpern A.L."/>
            <person name="Halter G.M."/>
            <person name="Han M.V."/>
            <person name="Heger A."/>
            <person name="Hillier L."/>
            <person name="Hinrichs A.S."/>
            <person name="Holmes I."/>
            <person name="Hoskins R.A."/>
            <person name="Hubisz M.J."/>
            <person name="Hultmark D."/>
            <person name="Huntley M.A."/>
            <person name="Jaffe D.B."/>
            <person name="Jagadeeshan S."/>
            <person name="Jeck W.R."/>
            <person name="Johnson J."/>
            <person name="Jones C.D."/>
            <person name="Jordan W.C."/>
            <person name="Karpen G.H."/>
            <person name="Kataoka E."/>
            <person name="Keightley P.D."/>
            <person name="Kheradpour P."/>
            <person name="Kirkness E.F."/>
            <person name="Koerich L.B."/>
            <person name="Kristiansen K."/>
            <person name="Kudrna D."/>
            <person name="Kulathinal R.J."/>
            <person name="Kumar S."/>
            <person name="Kwok R."/>
            <person name="Lander E."/>
            <person name="Langley C.H."/>
            <person name="Lapoint R."/>
            <person name="Lazzaro B.P."/>
            <person name="Lee S.J."/>
            <person name="Levesque L."/>
            <person name="Li R."/>
            <person name="Lin C.F."/>
            <person name="Lin M.F."/>
            <person name="Lindblad-Toh K."/>
            <person name="Llopart A."/>
            <person name="Long M."/>
            <person name="Low L."/>
            <person name="Lozovsky E."/>
            <person name="Lu J."/>
            <person name="Luo M."/>
            <person name="Machado C.A."/>
            <person name="Makalowski W."/>
            <person name="Marzo M."/>
            <person name="Matsuda M."/>
            <person name="Matzkin L."/>
            <person name="McAllister B."/>
            <person name="McBride C.S."/>
            <person name="McKernan B."/>
            <person name="McKernan K."/>
            <person name="Mendez-Lago M."/>
            <person name="Minx P."/>
            <person name="Mollenhauer M.U."/>
            <person name="Montooth K."/>
            <person name="Mount S.M."/>
            <person name="Mu X."/>
            <person name="Myers E."/>
            <person name="Negre B."/>
            <person name="Newfeld S."/>
            <person name="Nielsen R."/>
            <person name="Noor M.A."/>
            <person name="O'Grady P."/>
            <person name="Pachter L."/>
            <person name="Papaceit M."/>
            <person name="Parisi M.J."/>
            <person name="Parisi M."/>
            <person name="Parts L."/>
            <person name="Pedersen J.S."/>
            <person name="Pesole G."/>
            <person name="Phillippy A.M."/>
            <person name="Ponting C.P."/>
            <person name="Pop M."/>
            <person name="Porcelli D."/>
            <person name="Powell J.R."/>
            <person name="Prohaska S."/>
            <person name="Pruitt K."/>
            <person name="Puig M."/>
            <person name="Quesneville H."/>
            <person name="Ram K.R."/>
            <person name="Rand D."/>
            <person name="Rasmussen M.D."/>
            <person name="Reed L.K."/>
            <person name="Reenan R."/>
            <person name="Reily A."/>
            <person name="Remington K.A."/>
            <person name="Rieger T.T."/>
            <person name="Ritchie M.G."/>
            <person name="Robin C."/>
            <person name="Rogers Y.H."/>
            <person name="Rohde C."/>
            <person name="Rozas J."/>
            <person name="Rubenfield M.J."/>
            <person name="Ruiz A."/>
            <person name="Russo S."/>
            <person name="Salzberg S.L."/>
            <person name="Sanchez-Gracia A."/>
            <person name="Saranga D.J."/>
            <person name="Sato H."/>
            <person name="Schaeffer S.W."/>
            <person name="Schatz M.C."/>
            <person name="Schlenke T."/>
            <person name="Schwartz R."/>
            <person name="Segarra C."/>
            <person name="Singh R.S."/>
            <person name="Sirot L."/>
            <person name="Sirota M."/>
            <person name="Sisneros N.B."/>
            <person name="Smith C.D."/>
            <person name="Smith T.F."/>
            <person name="Spieth J."/>
            <person name="Stage D.E."/>
            <person name="Stark A."/>
            <person name="Stephan W."/>
            <person name="Strausberg R.L."/>
            <person name="Strempel S."/>
            <person name="Sturgill D."/>
            <person name="Sutton G."/>
            <person name="Sutton G.G."/>
            <person name="Tao W."/>
            <person name="Teichmann S."/>
            <person name="Tobari Y.N."/>
            <person name="Tomimura Y."/>
            <person name="Tsolas J.M."/>
            <person name="Valente V.L."/>
            <person name="Venter E."/>
            <person name="Venter J.C."/>
            <person name="Vicario S."/>
            <person name="Vieira F.G."/>
            <person name="Vilella A.J."/>
            <person name="Villasante A."/>
            <person name="Walenz B."/>
            <person name="Wang J."/>
            <person name="Wasserman M."/>
            <person name="Watts T."/>
            <person name="Wilson D."/>
            <person name="Wilson R.K."/>
            <person name="Wing R.A."/>
            <person name="Wolfner M.F."/>
            <person name="Wong A."/>
            <person name="Wong G.K."/>
            <person name="Wu C.I."/>
            <person name="Wu G."/>
            <person name="Yamamoto D."/>
            <person name="Yang H.P."/>
            <person name="Yang S.P."/>
            <person name="Yorke J.A."/>
            <person name="Yoshida K."/>
            <person name="Zdobnov E."/>
            <person name="Zhang P."/>
            <person name="Zhang Y."/>
            <person name="Zimin A.V."/>
            <person name="Baldwin J."/>
            <person name="Abdouelleil A."/>
            <person name="Abdulkadir J."/>
            <person name="Abebe A."/>
            <person name="Abera B."/>
            <person name="Abreu J."/>
            <person name="Acer S.C."/>
            <person name="Aftuck L."/>
            <person name="Alexander A."/>
            <person name="An P."/>
            <person name="Anderson E."/>
            <person name="Anderson S."/>
            <person name="Arachi H."/>
            <person name="Azer M."/>
            <person name="Bachantsang P."/>
            <person name="Barry A."/>
            <person name="Bayul T."/>
            <person name="Berlin A."/>
            <person name="Bessette D."/>
            <person name="Bloom T."/>
            <person name="Blye J."/>
            <person name="Boguslavskiy L."/>
            <person name="Bonnet C."/>
            <person name="Boukhgalter B."/>
            <person name="Bourzgui I."/>
            <person name="Brown A."/>
            <person name="Cahill P."/>
            <person name="Channer S."/>
            <person name="Cheshatsang Y."/>
            <person name="Chuda L."/>
            <person name="Citroen M."/>
            <person name="Collymore A."/>
            <person name="Cooke P."/>
            <person name="Costello M."/>
            <person name="D'Aco K."/>
            <person name="Daza R."/>
            <person name="De Haan G."/>
            <person name="DeGray S."/>
            <person name="DeMaso C."/>
            <person name="Dhargay N."/>
            <person name="Dooley K."/>
            <person name="Dooley E."/>
            <person name="Doricent M."/>
            <person name="Dorje P."/>
            <person name="Dorjee K."/>
            <person name="Dupes A."/>
            <person name="Elong R."/>
            <person name="Falk J."/>
            <person name="Farina A."/>
            <person name="Faro S."/>
            <person name="Ferguson D."/>
            <person name="Fisher S."/>
            <person name="Foley C.D."/>
            <person name="Franke A."/>
            <person name="Friedrich D."/>
            <person name="Gadbois L."/>
            <person name="Gearin G."/>
            <person name="Gearin C.R."/>
            <person name="Giannoukos G."/>
            <person name="Goode T."/>
            <person name="Graham J."/>
            <person name="Grandbois E."/>
            <person name="Grewal S."/>
            <person name="Gyaltsen K."/>
            <person name="Hafez N."/>
            <person name="Hagos B."/>
            <person name="Hall J."/>
            <person name="Henson C."/>
            <person name="Hollinger A."/>
            <person name="Honan T."/>
            <person name="Huard M.D."/>
            <person name="Hughes L."/>
            <person name="Hurhula B."/>
            <person name="Husby M.E."/>
            <person name="Kamat A."/>
            <person name="Kanga B."/>
            <person name="Kashin S."/>
            <person name="Khazanovich D."/>
            <person name="Kisner P."/>
            <person name="Lance K."/>
            <person name="Lara M."/>
            <person name="Lee W."/>
            <person name="Lennon N."/>
            <person name="Letendre F."/>
            <person name="LeVine R."/>
            <person name="Lipovsky A."/>
            <person name="Liu X."/>
            <person name="Liu J."/>
            <person name="Liu S."/>
            <person name="Lokyitsang T."/>
            <person name="Lokyitsang Y."/>
            <person name="Lubonja R."/>
            <person name="Lui A."/>
            <person name="MacDonald P."/>
            <person name="Magnisalis V."/>
            <person name="Maru K."/>
            <person name="Matthews C."/>
            <person name="McCusker W."/>
            <person name="McDonough S."/>
            <person name="Mehta T."/>
            <person name="Meldrim J."/>
            <person name="Meneus L."/>
            <person name="Mihai O."/>
            <person name="Mihalev A."/>
            <person name="Mihova T."/>
            <person name="Mittelman R."/>
            <person name="Mlenga V."/>
            <person name="Montmayeur A."/>
            <person name="Mulrain L."/>
            <person name="Navidi A."/>
            <person name="Naylor J."/>
            <person name="Negash T."/>
            <person name="Nguyen T."/>
            <person name="Nguyen N."/>
            <person name="Nicol R."/>
            <person name="Norbu C."/>
            <person name="Norbu N."/>
            <person name="Novod N."/>
            <person name="O'Neill B."/>
            <person name="Osman S."/>
            <person name="Markiewicz E."/>
            <person name="Oyono O.L."/>
            <person name="Patti C."/>
            <person name="Phunkhang P."/>
            <person name="Pierre F."/>
            <person name="Priest M."/>
            <person name="Raghuraman S."/>
            <person name="Rege F."/>
            <person name="Reyes R."/>
            <person name="Rise C."/>
            <person name="Rogov P."/>
            <person name="Ross K."/>
            <person name="Ryan E."/>
            <person name="Settipalli S."/>
            <person name="Shea T."/>
            <person name="Sherpa N."/>
            <person name="Shi L."/>
            <person name="Shih D."/>
            <person name="Sparrow T."/>
            <person name="Spaulding J."/>
            <person name="Stalker J."/>
            <person name="Stange-Thomann N."/>
            <person name="Stavropoulos S."/>
            <person name="Stone C."/>
            <person name="Strader C."/>
            <person name="Tesfaye S."/>
            <person name="Thomson T."/>
            <person name="Thoulutsang Y."/>
            <person name="Thoulutsang D."/>
            <person name="Topham K."/>
            <person name="Topping I."/>
            <person name="Tsamla T."/>
            <person name="Vassiliev H."/>
            <person name="Vo A."/>
            <person name="Wangchuk T."/>
            <person name="Wangdi T."/>
            <person name="Weiand M."/>
            <person name="Wilkinson J."/>
            <person name="Wilson A."/>
            <person name="Yadav S."/>
            <person name="Young G."/>
            <person name="Yu Q."/>
            <person name="Zembek L."/>
            <person name="Zhong D."/>
            <person name="Zimmer A."/>
            <person name="Zwirko Z."/>
            <person name="Jaffe D.B."/>
            <person name="Alvarez P."/>
            <person name="Brockman W."/>
            <person name="Butler J."/>
            <person name="Chin C."/>
            <person name="Gnerre S."/>
            <person name="Grabherr M."/>
            <person name="Kleber M."/>
            <person name="Mauceli E."/>
            <person name="MacCallum I."/>
        </authorList>
    </citation>
    <scope>NUCLEOTIDE SEQUENCE [LARGE SCALE GENOMIC DNA]</scope>
    <source>
        <strain evidence="6">Tucson 15010-1051.87</strain>
    </source>
</reference>
<dbReference type="Gene3D" id="3.90.215.10">
    <property type="entry name" value="Gamma Fibrinogen, chain A, domain 1"/>
    <property type="match status" value="1"/>
</dbReference>
<dbReference type="CDD" id="cd00087">
    <property type="entry name" value="FReD"/>
    <property type="match status" value="1"/>
</dbReference>
<dbReference type="SUPFAM" id="SSF56496">
    <property type="entry name" value="Fibrinogen C-terminal domain-like"/>
    <property type="match status" value="1"/>
</dbReference>
<feature type="chain" id="PRO_5006457091" description="Fibrinogen C-terminal domain-containing protein" evidence="3">
    <location>
        <begin position="21"/>
        <end position="361"/>
    </location>
</feature>